<evidence type="ECO:0000313" key="1">
    <source>
        <dbReference type="EMBL" id="REH33130.1"/>
    </source>
</evidence>
<dbReference type="Proteomes" id="UP000256269">
    <property type="component" value="Unassembled WGS sequence"/>
</dbReference>
<name>A0A3E0GXL4_9PSEU</name>
<keyword evidence="2" id="KW-1185">Reference proteome</keyword>
<dbReference type="AlphaFoldDB" id="A0A3E0GXL4"/>
<comment type="caution">
    <text evidence="1">The sequence shown here is derived from an EMBL/GenBank/DDBJ whole genome shotgun (WGS) entry which is preliminary data.</text>
</comment>
<evidence type="ECO:0000313" key="2">
    <source>
        <dbReference type="Proteomes" id="UP000256269"/>
    </source>
</evidence>
<sequence length="681" mass="69739">MRRGDDSGAALILVLIVVTVLGLVLGALLTFTDTGLRATLALRDQAAAAYNADGAVQAAINNLRNSSYDAAVGQQCFGGSNTLALNNFYGADSAAVTCSPDPAKVLIQCPSLAHCNRPGSAILTLGRIAGEDGVNITQPNGSAFNVHGVVFSNSNINVVKGSLATNAAAYARGACTGAITSTPAAQCNYGNTANALGNDPGYAAATATVPVHQDLPACTAANSVVTFLPGYYDDAVGLSQMMAGNSLCKHSTWWFKPGTYYFDFHNGGTSPNPLLTAGSDIWTVNDGYLVAGSPVNSSGAALATPPVPATIPGSCDNPINHANAQGVQFIFGGDSQLAVKAGQAELCGTLTPDSPPVALYGMTSGAETTSAVTLKTTAVTPGDFTDATVTKLANIDGNMATWANNSNGNQTGTVTTSGYAPPAAVPAGSILRSAKLRVVHANSALSAMDNLTLKITPNGGTAYTVPIPITNPIDSSVHNDLIDISQGGTGVLAQQIYAGTFTGAQIQYSAAVKHKGNEQLDSMQLELSYVAPALRAENGCTTTGPYTGVGNSTTCAMVTTVNNAGGLFYVQGTTYAPGAVLDITLNNATEQVFRFGVIARSLWVKETGSFAYIGPVIEVPDDSPGFVLSVFLQAYICPKASTCTPSGTPVLTAKVAIVDADPTTPAPGRRQISVLSWSSRR</sequence>
<accession>A0A3E0GXL4</accession>
<dbReference type="EMBL" id="QUNO01000020">
    <property type="protein sequence ID" value="REH33130.1"/>
    <property type="molecule type" value="Genomic_DNA"/>
</dbReference>
<reference evidence="1 2" key="1">
    <citation type="submission" date="2018-08" db="EMBL/GenBank/DDBJ databases">
        <title>Genomic Encyclopedia of Archaeal and Bacterial Type Strains, Phase II (KMG-II): from individual species to whole genera.</title>
        <authorList>
            <person name="Goeker M."/>
        </authorList>
    </citation>
    <scope>NUCLEOTIDE SEQUENCE [LARGE SCALE GENOMIC DNA]</scope>
    <source>
        <strain evidence="1 2">DSM 45791</strain>
    </source>
</reference>
<protein>
    <recommendedName>
        <fullName evidence="3">Tfp pilus assembly protein PilX</fullName>
    </recommendedName>
</protein>
<proteinExistence type="predicted"/>
<gene>
    <name evidence="1" type="ORF">BCF44_120202</name>
</gene>
<dbReference type="OrthoDB" id="3755818at2"/>
<organism evidence="1 2">
    <name type="scientific">Kutzneria buriramensis</name>
    <dbReference type="NCBI Taxonomy" id="1045776"/>
    <lineage>
        <taxon>Bacteria</taxon>
        <taxon>Bacillati</taxon>
        <taxon>Actinomycetota</taxon>
        <taxon>Actinomycetes</taxon>
        <taxon>Pseudonocardiales</taxon>
        <taxon>Pseudonocardiaceae</taxon>
        <taxon>Kutzneria</taxon>
    </lineage>
</organism>
<dbReference type="RefSeq" id="WP_116180530.1">
    <property type="nucleotide sequence ID" value="NZ_CP144375.1"/>
</dbReference>
<evidence type="ECO:0008006" key="3">
    <source>
        <dbReference type="Google" id="ProtNLM"/>
    </source>
</evidence>